<feature type="transmembrane region" description="Helical" evidence="1">
    <location>
        <begin position="171"/>
        <end position="198"/>
    </location>
</feature>
<dbReference type="KEGG" id="lzy:LZ3411_0708"/>
<feature type="transmembrane region" description="Helical" evidence="1">
    <location>
        <begin position="12"/>
        <end position="32"/>
    </location>
</feature>
<organism evidence="2 3">
    <name type="scientific">Levilactobacillus zymae</name>
    <dbReference type="NCBI Taxonomy" id="267363"/>
    <lineage>
        <taxon>Bacteria</taxon>
        <taxon>Bacillati</taxon>
        <taxon>Bacillota</taxon>
        <taxon>Bacilli</taxon>
        <taxon>Lactobacillales</taxon>
        <taxon>Lactobacillaceae</taxon>
        <taxon>Levilactobacillus</taxon>
    </lineage>
</organism>
<evidence type="ECO:0000313" key="3">
    <source>
        <dbReference type="Proteomes" id="UP000195412"/>
    </source>
</evidence>
<dbReference type="Proteomes" id="UP000195412">
    <property type="component" value="Chromosome I"/>
</dbReference>
<protein>
    <submittedName>
        <fullName evidence="2">Substrate-specific component PanT of predicted pantothenate ECF transporter</fullName>
    </submittedName>
</protein>
<dbReference type="Gene3D" id="1.10.1760.20">
    <property type="match status" value="1"/>
</dbReference>
<keyword evidence="1" id="KW-1133">Transmembrane helix</keyword>
<feature type="transmembrane region" description="Helical" evidence="1">
    <location>
        <begin position="96"/>
        <end position="116"/>
    </location>
</feature>
<dbReference type="EMBL" id="LT854705">
    <property type="protein sequence ID" value="SMS13758.1"/>
    <property type="molecule type" value="Genomic_DNA"/>
</dbReference>
<proteinExistence type="predicted"/>
<reference evidence="3" key="1">
    <citation type="submission" date="2017-05" db="EMBL/GenBank/DDBJ databases">
        <authorList>
            <person name="Papadimitriou K."/>
        </authorList>
    </citation>
    <scope>NUCLEOTIDE SEQUENCE [LARGE SCALE GENOMIC DNA]</scope>
    <source>
        <strain evidence="3">ACA-DC 3411</strain>
    </source>
</reference>
<evidence type="ECO:0000313" key="2">
    <source>
        <dbReference type="EMBL" id="SMS13758.1"/>
    </source>
</evidence>
<keyword evidence="1" id="KW-0812">Transmembrane</keyword>
<evidence type="ECO:0000256" key="1">
    <source>
        <dbReference type="SAM" id="Phobius"/>
    </source>
</evidence>
<gene>
    <name evidence="2" type="ORF">LZ3411_0708</name>
</gene>
<dbReference type="InterPro" id="IPR024529">
    <property type="entry name" value="ECF_trnsprt_substrate-spec"/>
</dbReference>
<keyword evidence="1" id="KW-0472">Membrane</keyword>
<accession>A0A1Y6JV15</accession>
<name>A0A1Y6JV15_9LACO</name>
<dbReference type="GO" id="GO:0022857">
    <property type="term" value="F:transmembrane transporter activity"/>
    <property type="evidence" value="ECO:0007669"/>
    <property type="project" value="InterPro"/>
</dbReference>
<dbReference type="AlphaFoldDB" id="A0A1Y6JV15"/>
<feature type="transmembrane region" description="Helical" evidence="1">
    <location>
        <begin position="66"/>
        <end position="84"/>
    </location>
</feature>
<feature type="transmembrane region" description="Helical" evidence="1">
    <location>
        <begin position="38"/>
        <end position="59"/>
    </location>
</feature>
<dbReference type="Pfam" id="PF12822">
    <property type="entry name" value="ECF_trnsprt"/>
    <property type="match status" value="1"/>
</dbReference>
<sequence>MLGVYRTMTHEKTFRLVIDALLIAIVLLQNILPFLGYIPFGPFSMTLIGLTVIVAGVALGPGDGALIGGAWGLMTFIRAFAWPTSPVAPLVFTNPLVSILPRLLMGIAAGYLYRWARHRRHWGMHRSMRLAAACAALVNSLLVLGLVYFFYQTPAVAHAFGATGNQTLGYVLMISLLTNAVPELILDVLVAPVIAVPLRQHWDRIRPKAKTKA</sequence>
<feature type="transmembrane region" description="Helical" evidence="1">
    <location>
        <begin position="128"/>
        <end position="151"/>
    </location>
</feature>